<evidence type="ECO:0000313" key="2">
    <source>
        <dbReference type="EMBL" id="HDL60375.1"/>
    </source>
</evidence>
<dbReference type="AlphaFoldDB" id="A0A7V0LV47"/>
<dbReference type="NCBIfam" id="TIGR04514">
    <property type="entry name" value="GWxTD_dom"/>
    <property type="match status" value="1"/>
</dbReference>
<sequence>MNLFILLVTFLTSFSGPGKSEVIHPAYITKSRGDVEFYLDYARFLRSDSLTYCEIYYLVNLNTLKERDSIRSFKVKIEVNGGKLTEPVIKEWNQTSKQKGNFSIDKFDITLPEGIYTVHMELSDLNSGRKGEAEVKVKTLKRSPTLKLSDIEFLYSIYPGQDKIFQKFGLVQIPNPVRTYSALKDTLYFYIEIYHLVPDTERYIVQYAVLNERGEVVKASKPFIRFKNELHVIRDGIIIGDLAPGNYILHVEVTDMSTKEKAVKESKFYYYTEQAQEISRLASYYYFIDYIATSQEIKEFRSLSEEGKAIFLKKFWKKKDPTPETPINEYFIEFASRVKYADENFSYGGKLGRYTDMGRIYIKYGPPDERRRETFRLESRNREHWYYYSKGGMEFVFVDVKGTGEYELVYSSIKEEPTRPDWYKYVPPEEIERQEF</sequence>
<proteinExistence type="predicted"/>
<dbReference type="InterPro" id="IPR030959">
    <property type="entry name" value="GWxTD_dom"/>
</dbReference>
<organism evidence="2">
    <name type="scientific">candidate division WOR-3 bacterium</name>
    <dbReference type="NCBI Taxonomy" id="2052148"/>
    <lineage>
        <taxon>Bacteria</taxon>
        <taxon>Bacteria division WOR-3</taxon>
    </lineage>
</organism>
<feature type="domain" description="GWxTD" evidence="1">
    <location>
        <begin position="268"/>
        <end position="425"/>
    </location>
</feature>
<accession>A0A7V0LV47</accession>
<evidence type="ECO:0000259" key="1">
    <source>
        <dbReference type="Pfam" id="PF20094"/>
    </source>
</evidence>
<dbReference type="EMBL" id="DRDR01000122">
    <property type="protein sequence ID" value="HDL60375.1"/>
    <property type="molecule type" value="Genomic_DNA"/>
</dbReference>
<protein>
    <submittedName>
        <fullName evidence="2">GWxTD domain-containing protein</fullName>
    </submittedName>
</protein>
<dbReference type="Pfam" id="PF20094">
    <property type="entry name" value="GWxTD_dom"/>
    <property type="match status" value="1"/>
</dbReference>
<gene>
    <name evidence="2" type="ORF">ENH14_02845</name>
</gene>
<reference evidence="2" key="1">
    <citation type="journal article" date="2020" name="mSystems">
        <title>Genome- and Community-Level Interaction Insights into Carbon Utilization and Element Cycling Functions of Hydrothermarchaeota in Hydrothermal Sediment.</title>
        <authorList>
            <person name="Zhou Z."/>
            <person name="Liu Y."/>
            <person name="Xu W."/>
            <person name="Pan J."/>
            <person name="Luo Z.H."/>
            <person name="Li M."/>
        </authorList>
    </citation>
    <scope>NUCLEOTIDE SEQUENCE [LARGE SCALE GENOMIC DNA]</scope>
    <source>
        <strain evidence="2">HyVt-28</strain>
    </source>
</reference>
<dbReference type="Proteomes" id="UP000886381">
    <property type="component" value="Unassembled WGS sequence"/>
</dbReference>
<comment type="caution">
    <text evidence="2">The sequence shown here is derived from an EMBL/GenBank/DDBJ whole genome shotgun (WGS) entry which is preliminary data.</text>
</comment>
<name>A0A7V0LV47_UNCW3</name>